<protein>
    <submittedName>
        <fullName evidence="1">Uncharacterized protein</fullName>
    </submittedName>
</protein>
<reference evidence="1" key="2">
    <citation type="submission" date="2022-06" db="UniProtKB">
        <authorList>
            <consortium name="EnsemblMetazoa"/>
        </authorList>
    </citation>
    <scope>IDENTIFICATION</scope>
    <source>
        <strain evidence="1">PS312</strain>
    </source>
</reference>
<reference evidence="2" key="1">
    <citation type="journal article" date="2008" name="Nat. Genet.">
        <title>The Pristionchus pacificus genome provides a unique perspective on nematode lifestyle and parasitism.</title>
        <authorList>
            <person name="Dieterich C."/>
            <person name="Clifton S.W."/>
            <person name="Schuster L.N."/>
            <person name="Chinwalla A."/>
            <person name="Delehaunty K."/>
            <person name="Dinkelacker I."/>
            <person name="Fulton L."/>
            <person name="Fulton R."/>
            <person name="Godfrey J."/>
            <person name="Minx P."/>
            <person name="Mitreva M."/>
            <person name="Roeseler W."/>
            <person name="Tian H."/>
            <person name="Witte H."/>
            <person name="Yang S.P."/>
            <person name="Wilson R.K."/>
            <person name="Sommer R.J."/>
        </authorList>
    </citation>
    <scope>NUCLEOTIDE SEQUENCE [LARGE SCALE GENOMIC DNA]</scope>
    <source>
        <strain evidence="2">PS312</strain>
    </source>
</reference>
<sequence length="371" mass="40671">MNWLGVFALILLLNTLLLASILGFFVIHHLTTSTSPSSAAPAATTAAAAASPIDASLLLPDPLAVPVPSCPICSPTTVLQTTTVTESKTTTTVTTTTTVDVDSQKLLFKLLDAYLESNRAHLSHHSPYDAPPATSPEIYPGVAEGSAVYEELLKKLKFAEAKLDHSYDSAPPYPVGSSAVCSMQLDVEAVSKCATWSDRLEAARTSEELILDEALSDVAHSPSHKKYRRIDSQEEDDVSASTRTSTILDLAQDTIVCRVMFVYYSDQIHYTKRTLEIRQDCPLQEMLGCVASKAGLPAQKCRVFLCNKAWGDMRELDLHKNGFASLMNFPVGRSHRLNFIVDYVNILPEENRPIPFELNELVITKESVEID</sequence>
<keyword evidence="2" id="KW-1185">Reference proteome</keyword>
<proteinExistence type="predicted"/>
<dbReference type="AlphaFoldDB" id="A0A2A6CZ02"/>
<dbReference type="EnsemblMetazoa" id="PPA18399.1">
    <property type="protein sequence ID" value="PPA18399.1"/>
    <property type="gene ID" value="WBGene00107953"/>
</dbReference>
<accession>A0A8R1UDW1</accession>
<name>A0A2A6CZ02_PRIPA</name>
<organism evidence="1 2">
    <name type="scientific">Pristionchus pacificus</name>
    <name type="common">Parasitic nematode worm</name>
    <dbReference type="NCBI Taxonomy" id="54126"/>
    <lineage>
        <taxon>Eukaryota</taxon>
        <taxon>Metazoa</taxon>
        <taxon>Ecdysozoa</taxon>
        <taxon>Nematoda</taxon>
        <taxon>Chromadorea</taxon>
        <taxon>Rhabditida</taxon>
        <taxon>Rhabditina</taxon>
        <taxon>Diplogasteromorpha</taxon>
        <taxon>Diplogasteroidea</taxon>
        <taxon>Neodiplogasteridae</taxon>
        <taxon>Pristionchus</taxon>
    </lineage>
</organism>
<evidence type="ECO:0000313" key="2">
    <source>
        <dbReference type="Proteomes" id="UP000005239"/>
    </source>
</evidence>
<dbReference type="Proteomes" id="UP000005239">
    <property type="component" value="Unassembled WGS sequence"/>
</dbReference>
<evidence type="ECO:0000313" key="1">
    <source>
        <dbReference type="EnsemblMetazoa" id="PPA18399.1"/>
    </source>
</evidence>
<gene>
    <name evidence="1" type="primary">WBGene00107953</name>
</gene>
<accession>A0A2A6CZ02</accession>